<gene>
    <name evidence="2" type="ORF">GYMLUDRAFT_556278</name>
</gene>
<sequence>MYSFLISLRLYQTRRIAFEDAPFIDTLVPKSNQGILFLFYVFSLLIIFILIRFAVKLSTCDTCRQYDSKLIHSVVHTHTPAPTITPKPKPNAGDARYEFVQSYAYASYMVPSSHRLSNRRCGRTTRIMIWPQEPLSIPIQIGRPRPLCL</sequence>
<name>A0A0D0CSL2_9AGAR</name>
<dbReference type="Proteomes" id="UP000053593">
    <property type="component" value="Unassembled WGS sequence"/>
</dbReference>
<dbReference type="HOGENOM" id="CLU_1749863_0_0_1"/>
<reference evidence="2 3" key="1">
    <citation type="submission" date="2014-04" db="EMBL/GenBank/DDBJ databases">
        <title>Evolutionary Origins and Diversification of the Mycorrhizal Mutualists.</title>
        <authorList>
            <consortium name="DOE Joint Genome Institute"/>
            <consortium name="Mycorrhizal Genomics Consortium"/>
            <person name="Kohler A."/>
            <person name="Kuo A."/>
            <person name="Nagy L.G."/>
            <person name="Floudas D."/>
            <person name="Copeland A."/>
            <person name="Barry K.W."/>
            <person name="Cichocki N."/>
            <person name="Veneault-Fourrey C."/>
            <person name="LaButti K."/>
            <person name="Lindquist E.A."/>
            <person name="Lipzen A."/>
            <person name="Lundell T."/>
            <person name="Morin E."/>
            <person name="Murat C."/>
            <person name="Riley R."/>
            <person name="Ohm R."/>
            <person name="Sun H."/>
            <person name="Tunlid A."/>
            <person name="Henrissat B."/>
            <person name="Grigoriev I.V."/>
            <person name="Hibbett D.S."/>
            <person name="Martin F."/>
        </authorList>
    </citation>
    <scope>NUCLEOTIDE SEQUENCE [LARGE SCALE GENOMIC DNA]</scope>
    <source>
        <strain evidence="2 3">FD-317 M1</strain>
    </source>
</reference>
<keyword evidence="1" id="KW-0472">Membrane</keyword>
<keyword evidence="1" id="KW-0812">Transmembrane</keyword>
<dbReference type="AlphaFoldDB" id="A0A0D0CSL2"/>
<accession>A0A0D0CSL2</accession>
<keyword evidence="1" id="KW-1133">Transmembrane helix</keyword>
<keyword evidence="3" id="KW-1185">Reference proteome</keyword>
<dbReference type="EMBL" id="KN834768">
    <property type="protein sequence ID" value="KIK62332.1"/>
    <property type="molecule type" value="Genomic_DNA"/>
</dbReference>
<protein>
    <submittedName>
        <fullName evidence="2">Uncharacterized protein</fullName>
    </submittedName>
</protein>
<organism evidence="2 3">
    <name type="scientific">Collybiopsis luxurians FD-317 M1</name>
    <dbReference type="NCBI Taxonomy" id="944289"/>
    <lineage>
        <taxon>Eukaryota</taxon>
        <taxon>Fungi</taxon>
        <taxon>Dikarya</taxon>
        <taxon>Basidiomycota</taxon>
        <taxon>Agaricomycotina</taxon>
        <taxon>Agaricomycetes</taxon>
        <taxon>Agaricomycetidae</taxon>
        <taxon>Agaricales</taxon>
        <taxon>Marasmiineae</taxon>
        <taxon>Omphalotaceae</taxon>
        <taxon>Collybiopsis</taxon>
        <taxon>Collybiopsis luxurians</taxon>
    </lineage>
</organism>
<proteinExistence type="predicted"/>
<evidence type="ECO:0000256" key="1">
    <source>
        <dbReference type="SAM" id="Phobius"/>
    </source>
</evidence>
<evidence type="ECO:0000313" key="2">
    <source>
        <dbReference type="EMBL" id="KIK62332.1"/>
    </source>
</evidence>
<evidence type="ECO:0000313" key="3">
    <source>
        <dbReference type="Proteomes" id="UP000053593"/>
    </source>
</evidence>
<feature type="transmembrane region" description="Helical" evidence="1">
    <location>
        <begin position="35"/>
        <end position="55"/>
    </location>
</feature>